<sequence>MNLTSMFDRICSSNIVIASQQRNEPDFTNEQKHEILNHLYKTNPANFIYRFGSLLTDDEIKQNFDPNADYVCQILKSNRHKLCANRR</sequence>
<organism evidence="1 2">
    <name type="scientific">Rotaria sordida</name>
    <dbReference type="NCBI Taxonomy" id="392033"/>
    <lineage>
        <taxon>Eukaryota</taxon>
        <taxon>Metazoa</taxon>
        <taxon>Spiralia</taxon>
        <taxon>Gnathifera</taxon>
        <taxon>Rotifera</taxon>
        <taxon>Eurotatoria</taxon>
        <taxon>Bdelloidea</taxon>
        <taxon>Philodinida</taxon>
        <taxon>Philodinidae</taxon>
        <taxon>Rotaria</taxon>
    </lineage>
</organism>
<comment type="caution">
    <text evidence="1">The sequence shown here is derived from an EMBL/GenBank/DDBJ whole genome shotgun (WGS) entry which is preliminary data.</text>
</comment>
<reference evidence="1" key="1">
    <citation type="submission" date="2021-02" db="EMBL/GenBank/DDBJ databases">
        <authorList>
            <person name="Nowell W R."/>
        </authorList>
    </citation>
    <scope>NUCLEOTIDE SEQUENCE</scope>
</reference>
<protein>
    <submittedName>
        <fullName evidence="1">Uncharacterized protein</fullName>
    </submittedName>
</protein>
<accession>A0A820L5L4</accession>
<evidence type="ECO:0000313" key="2">
    <source>
        <dbReference type="Proteomes" id="UP000663823"/>
    </source>
</evidence>
<dbReference type="PANTHER" id="PTHR31840:SF1">
    <property type="entry name" value="COILED-COIL DOMAIN-CONTAINING PROTEIN 97"/>
    <property type="match status" value="1"/>
</dbReference>
<proteinExistence type="predicted"/>
<dbReference type="PANTHER" id="PTHR31840">
    <property type="entry name" value="COILED-COIL DOMAIN-CONTAINING PROTEIN 97"/>
    <property type="match status" value="1"/>
</dbReference>
<dbReference type="AlphaFoldDB" id="A0A820L5L4"/>
<name>A0A820L5L4_9BILA</name>
<evidence type="ECO:0000313" key="1">
    <source>
        <dbReference type="EMBL" id="CAF4355541.1"/>
    </source>
</evidence>
<feature type="non-terminal residue" evidence="1">
    <location>
        <position position="87"/>
    </location>
</feature>
<dbReference type="EMBL" id="CAJOAX010065242">
    <property type="protein sequence ID" value="CAF4355541.1"/>
    <property type="molecule type" value="Genomic_DNA"/>
</dbReference>
<dbReference type="Proteomes" id="UP000663823">
    <property type="component" value="Unassembled WGS sequence"/>
</dbReference>
<gene>
    <name evidence="1" type="ORF">OTI717_LOCUS43689</name>
</gene>
<dbReference type="InterPro" id="IPR018613">
    <property type="entry name" value="Ccdc97-like"/>
</dbReference>